<dbReference type="Gene3D" id="3.30.200.20">
    <property type="entry name" value="Phosphorylase Kinase, domain 1"/>
    <property type="match status" value="1"/>
</dbReference>
<protein>
    <recommendedName>
        <fullName evidence="2">Protein kinase domain-containing protein</fullName>
    </recommendedName>
</protein>
<evidence type="ECO:0000259" key="2">
    <source>
        <dbReference type="PROSITE" id="PS50011"/>
    </source>
</evidence>
<gene>
    <name evidence="3" type="ORF">PLBR_LOCUS283</name>
</gene>
<dbReference type="InterPro" id="IPR019734">
    <property type="entry name" value="TPR_rpt"/>
</dbReference>
<feature type="region of interest" description="Disordered" evidence="1">
    <location>
        <begin position="800"/>
        <end position="824"/>
    </location>
</feature>
<organism evidence="3 4">
    <name type="scientific">Plasmodiophora brassicae</name>
    <name type="common">Clubroot disease agent</name>
    <dbReference type="NCBI Taxonomy" id="37360"/>
    <lineage>
        <taxon>Eukaryota</taxon>
        <taxon>Sar</taxon>
        <taxon>Rhizaria</taxon>
        <taxon>Endomyxa</taxon>
        <taxon>Phytomyxea</taxon>
        <taxon>Plasmodiophorida</taxon>
        <taxon>Plasmodiophoridae</taxon>
        <taxon>Plasmodiophora</taxon>
    </lineage>
</organism>
<dbReference type="AlphaFoldDB" id="A0A3P3XYQ8"/>
<proteinExistence type="predicted"/>
<dbReference type="SUPFAM" id="SSF48452">
    <property type="entry name" value="TPR-like"/>
    <property type="match status" value="1"/>
</dbReference>
<dbReference type="GO" id="GO:0004672">
    <property type="term" value="F:protein kinase activity"/>
    <property type="evidence" value="ECO:0007669"/>
    <property type="project" value="InterPro"/>
</dbReference>
<feature type="domain" description="Protein kinase" evidence="2">
    <location>
        <begin position="1"/>
        <end position="255"/>
    </location>
</feature>
<evidence type="ECO:0000313" key="4">
    <source>
        <dbReference type="Proteomes" id="UP000290189"/>
    </source>
</evidence>
<dbReference type="Gene3D" id="1.25.40.10">
    <property type="entry name" value="Tetratricopeptide repeat domain"/>
    <property type="match status" value="1"/>
</dbReference>
<dbReference type="Pfam" id="PF13424">
    <property type="entry name" value="TPR_12"/>
    <property type="match status" value="1"/>
</dbReference>
<dbReference type="InterPro" id="IPR011009">
    <property type="entry name" value="Kinase-like_dom_sf"/>
</dbReference>
<dbReference type="SUPFAM" id="SSF48371">
    <property type="entry name" value="ARM repeat"/>
    <property type="match status" value="1"/>
</dbReference>
<dbReference type="SUPFAM" id="SSF56112">
    <property type="entry name" value="Protein kinase-like (PK-like)"/>
    <property type="match status" value="1"/>
</dbReference>
<feature type="region of interest" description="Disordered" evidence="1">
    <location>
        <begin position="586"/>
        <end position="642"/>
    </location>
</feature>
<evidence type="ECO:0000256" key="1">
    <source>
        <dbReference type="SAM" id="MobiDB-lite"/>
    </source>
</evidence>
<sequence>MGAVNSSFPYKLGDLRGTHLGWALHDGSRKSDNEEVSVFVFDKKSSSPQMIHNATRCVMRLKTLRYPHILRFIDSTEVPENIFIVTERVSPVVIGSNGFDGDPRMIPLGLYQIASAVSFINNDCKMSHSALSSYSVFVTRSGDWKLGGMDIVSDADGLRTLDQYSLKAYLPSGYIPPDIAKSSGSLASLPVHAIDSWCLGCLIFELFNGVLSQPQQLGNTINIPASLIQHYKRLLATASVNRLQASQLLATSKYFDNDIVKTVDFLDQLAIKNASEKEVFFRDIQDRLESLPESLSRYRVLPSLLTALEYGGVAGSASRVLTATLSIGAKLPVDEFVSVVQPCLVKQFASNDRAVRAALLKALPDYIMHVSDAVVNDALWPHIVTGFTDTEPRLREATVKSLLYILPKLRDKTIQISAMPVISRMQRDPVAGIRTNTVIAVGKVVPYLSATSQARILAPTIALALRDPFVPSREAALSALQATSNLFKLEDLVKSIIPSICPLMIDPALSVRTQARQTIRSLVDQIEELSSGMGDAAAEAQGRAGKSEGGAPQVAMPTDLAGASALAGKLTGWAVSSISSKLLSAAGEGGNSSAKRSSVSSTQSVPSSKAGPSSTATYQPPRASAPAITESIPTSDDWDDGAHDQLTAALSLTSKRDPSDAGLSLYSIPDMNPPAASSGVDDIFGHLSLQPSAPATAAGWDDDWLSDNFAMQPLSPPTTTTTAASLPPPLSLSGQQSTGRTSAPVSAHRPQPAAPKRAPATSASARRNAPPMKLGGAGRGNASAQTKFEEDFFNNCDQSQARAANCRPTRQRSQSLGKLRTAEKGADTTTVLSATKNVDPGSTVLKTLAMMESTLNDTAHFYGYDSVQVRAEAKRIVKTGNEAAMKLVDQGEYVAALNVFKRTEASGGLCPGANALTFSNLACAYHKMGRLDVALVNVEAALKAYKSGSAMGRCISLGDIRLNMGVILSEQGRHREALSQVRQAVSLLRQELFEGRPCDSYRALIDCVRWELPPKRLAIFPIAIYNLAVELEHLGMRARALEAYRMALAMSTKLVGKKHATTAILQERLRQAKLTLGEQPRPSGAGLNWICTGAYHRNDRREGSSATVIRRRSAPSITIDVPKCD</sequence>
<evidence type="ECO:0000313" key="3">
    <source>
        <dbReference type="EMBL" id="SPQ93068.1"/>
    </source>
</evidence>
<dbReference type="InterPro" id="IPR016024">
    <property type="entry name" value="ARM-type_fold"/>
</dbReference>
<name>A0A3P3XYQ8_PLABS</name>
<feature type="region of interest" description="Disordered" evidence="1">
    <location>
        <begin position="708"/>
        <end position="783"/>
    </location>
</feature>
<dbReference type="InterPro" id="IPR000719">
    <property type="entry name" value="Prot_kinase_dom"/>
</dbReference>
<dbReference type="PANTHER" id="PTHR12984:SF3">
    <property type="entry name" value="N-TERMINAL KINASE-LIKE PROTEIN"/>
    <property type="match status" value="1"/>
</dbReference>
<dbReference type="InterPro" id="IPR011989">
    <property type="entry name" value="ARM-like"/>
</dbReference>
<dbReference type="InterPro" id="IPR051177">
    <property type="entry name" value="CIK-Related_Protein"/>
</dbReference>
<dbReference type="Gene3D" id="1.25.10.10">
    <property type="entry name" value="Leucine-rich Repeat Variant"/>
    <property type="match status" value="1"/>
</dbReference>
<dbReference type="Gene3D" id="1.10.510.10">
    <property type="entry name" value="Transferase(Phosphotransferase) domain 1"/>
    <property type="match status" value="1"/>
</dbReference>
<dbReference type="SMART" id="SM00220">
    <property type="entry name" value="S_TKc"/>
    <property type="match status" value="1"/>
</dbReference>
<dbReference type="Proteomes" id="UP000290189">
    <property type="component" value="Unassembled WGS sequence"/>
</dbReference>
<reference evidence="3 4" key="1">
    <citation type="submission" date="2018-03" db="EMBL/GenBank/DDBJ databases">
        <authorList>
            <person name="Fogelqvist J."/>
        </authorList>
    </citation>
    <scope>NUCLEOTIDE SEQUENCE [LARGE SCALE GENOMIC DNA]</scope>
</reference>
<feature type="region of interest" description="Disordered" evidence="1">
    <location>
        <begin position="533"/>
        <end position="556"/>
    </location>
</feature>
<keyword evidence="3" id="KW-0496">Mitochondrion</keyword>
<dbReference type="PROSITE" id="PS50011">
    <property type="entry name" value="PROTEIN_KINASE_DOM"/>
    <property type="match status" value="1"/>
</dbReference>
<accession>A0A3P3XYQ8</accession>
<feature type="compositionally biased region" description="Low complexity" evidence="1">
    <location>
        <begin position="592"/>
        <end position="608"/>
    </location>
</feature>
<dbReference type="InterPro" id="IPR011990">
    <property type="entry name" value="TPR-like_helical_dom_sf"/>
</dbReference>
<feature type="compositionally biased region" description="Low complexity" evidence="1">
    <location>
        <begin position="747"/>
        <end position="760"/>
    </location>
</feature>
<feature type="compositionally biased region" description="Polar residues" evidence="1">
    <location>
        <begin position="734"/>
        <end position="744"/>
    </location>
</feature>
<dbReference type="PANTHER" id="PTHR12984">
    <property type="entry name" value="SCY1-RELATED S/T PROTEIN KINASE-LIKE"/>
    <property type="match status" value="1"/>
</dbReference>
<dbReference type="EMBL" id="OVEO01000001">
    <property type="protein sequence ID" value="SPQ93068.1"/>
    <property type="molecule type" value="Genomic_DNA"/>
</dbReference>
<dbReference type="SMART" id="SM00028">
    <property type="entry name" value="TPR"/>
    <property type="match status" value="3"/>
</dbReference>
<dbReference type="GO" id="GO:0005524">
    <property type="term" value="F:ATP binding"/>
    <property type="evidence" value="ECO:0007669"/>
    <property type="project" value="InterPro"/>
</dbReference>
<geneLocation type="mitochondrion" evidence="3"/>